<dbReference type="RefSeq" id="XP_005719295.1">
    <property type="nucleotide sequence ID" value="XM_005719238.1"/>
</dbReference>
<name>R7QMR2_CHOCR</name>
<dbReference type="AlphaFoldDB" id="R7QMR2"/>
<evidence type="ECO:0000313" key="1">
    <source>
        <dbReference type="EMBL" id="CDF39384.1"/>
    </source>
</evidence>
<dbReference type="Gramene" id="CDF39384">
    <property type="protein sequence ID" value="CDF39384"/>
    <property type="gene ID" value="CHC_T00000247001"/>
</dbReference>
<dbReference type="Proteomes" id="UP000012073">
    <property type="component" value="Unassembled WGS sequence"/>
</dbReference>
<dbReference type="EMBL" id="HG002024">
    <property type="protein sequence ID" value="CDF39384.1"/>
    <property type="molecule type" value="Genomic_DNA"/>
</dbReference>
<protein>
    <submittedName>
        <fullName evidence="1">Uncharacterized protein</fullName>
    </submittedName>
</protein>
<gene>
    <name evidence="1" type="ORF">CHC_T00000247001</name>
</gene>
<dbReference type="GeneID" id="17327012"/>
<proteinExistence type="predicted"/>
<accession>R7QMR2</accession>
<reference evidence="2" key="1">
    <citation type="journal article" date="2013" name="Proc. Natl. Acad. Sci. U.S.A.">
        <title>Genome structure and metabolic features in the red seaweed Chondrus crispus shed light on evolution of the Archaeplastida.</title>
        <authorList>
            <person name="Collen J."/>
            <person name="Porcel B."/>
            <person name="Carre W."/>
            <person name="Ball S.G."/>
            <person name="Chaparro C."/>
            <person name="Tonon T."/>
            <person name="Barbeyron T."/>
            <person name="Michel G."/>
            <person name="Noel B."/>
            <person name="Valentin K."/>
            <person name="Elias M."/>
            <person name="Artiguenave F."/>
            <person name="Arun A."/>
            <person name="Aury J.M."/>
            <person name="Barbosa-Neto J.F."/>
            <person name="Bothwell J.H."/>
            <person name="Bouget F.Y."/>
            <person name="Brillet L."/>
            <person name="Cabello-Hurtado F."/>
            <person name="Capella-Gutierrez S."/>
            <person name="Charrier B."/>
            <person name="Cladiere L."/>
            <person name="Cock J.M."/>
            <person name="Coelho S.M."/>
            <person name="Colleoni C."/>
            <person name="Czjzek M."/>
            <person name="Da Silva C."/>
            <person name="Delage L."/>
            <person name="Denoeud F."/>
            <person name="Deschamps P."/>
            <person name="Dittami S.M."/>
            <person name="Gabaldon T."/>
            <person name="Gachon C.M."/>
            <person name="Groisillier A."/>
            <person name="Herve C."/>
            <person name="Jabbari K."/>
            <person name="Katinka M."/>
            <person name="Kloareg B."/>
            <person name="Kowalczyk N."/>
            <person name="Labadie K."/>
            <person name="Leblanc C."/>
            <person name="Lopez P.J."/>
            <person name="McLachlan D.H."/>
            <person name="Meslet-Cladiere L."/>
            <person name="Moustafa A."/>
            <person name="Nehr Z."/>
            <person name="Nyvall Collen P."/>
            <person name="Panaud O."/>
            <person name="Partensky F."/>
            <person name="Poulain J."/>
            <person name="Rensing S.A."/>
            <person name="Rousvoal S."/>
            <person name="Samson G."/>
            <person name="Symeonidi A."/>
            <person name="Weissenbach J."/>
            <person name="Zambounis A."/>
            <person name="Wincker P."/>
            <person name="Boyen C."/>
        </authorList>
    </citation>
    <scope>NUCLEOTIDE SEQUENCE [LARGE SCALE GENOMIC DNA]</scope>
    <source>
        <strain evidence="2">cv. Stackhouse</strain>
    </source>
</reference>
<organism evidence="1 2">
    <name type="scientific">Chondrus crispus</name>
    <name type="common">Carrageen Irish moss</name>
    <name type="synonym">Polymorpha crispa</name>
    <dbReference type="NCBI Taxonomy" id="2769"/>
    <lineage>
        <taxon>Eukaryota</taxon>
        <taxon>Rhodophyta</taxon>
        <taxon>Florideophyceae</taxon>
        <taxon>Rhodymeniophycidae</taxon>
        <taxon>Gigartinales</taxon>
        <taxon>Gigartinaceae</taxon>
        <taxon>Chondrus</taxon>
    </lineage>
</organism>
<dbReference type="KEGG" id="ccp:CHC_T00000247001"/>
<keyword evidence="2" id="KW-1185">Reference proteome</keyword>
<evidence type="ECO:0000313" key="2">
    <source>
        <dbReference type="Proteomes" id="UP000012073"/>
    </source>
</evidence>
<sequence length="73" mass="8383">MDFGGVISIVIQREGKYDGLRDLEERFMCSVVKRDDERKGVAHGAMNDVWFIVHIVQSTAWLSRLAVLTFRRG</sequence>